<gene>
    <name evidence="2" type="ORF">DN92_06650</name>
</gene>
<dbReference type="KEGG" id="pard:DN92_06650"/>
<dbReference type="EMBL" id="CP028940">
    <property type="protein sequence ID" value="QKM60736.1"/>
    <property type="molecule type" value="Genomic_DNA"/>
</dbReference>
<evidence type="ECO:0000259" key="1">
    <source>
        <dbReference type="Pfam" id="PF18765"/>
    </source>
</evidence>
<dbReference type="InterPro" id="IPR043519">
    <property type="entry name" value="NT_sf"/>
</dbReference>
<feature type="domain" description="Polymerase beta nucleotidyltransferase" evidence="1">
    <location>
        <begin position="150"/>
        <end position="204"/>
    </location>
</feature>
<dbReference type="InterPro" id="IPR041633">
    <property type="entry name" value="Polbeta"/>
</dbReference>
<dbReference type="InterPro" id="IPR036390">
    <property type="entry name" value="WH_DNA-bd_sf"/>
</dbReference>
<sequence>MIYGTQNLSLGLSSSTLSNRFDICLLPIEQRLLPICIRYCYFLAQSCYYLAMSLSSALFSPSQSLVLGWIFGHPEREFHLSELLRLTKLSSASLQRELNRLSESGIINSSKLGNLRIFKANQSSPVYKELHSLVKKTLGVDHEINVALASLHQDLQHALIYGSVAKNTDTASSDIDLLLVGKNLRLSKILDLLTPVEHKLGRKINPTCYTLKEFENRRAERNSFVNKVLGLATISVYGTSID</sequence>
<dbReference type="AlphaFoldDB" id="A0A6M9PS47"/>
<protein>
    <submittedName>
        <fullName evidence="2">Transcriptional regulator</fullName>
    </submittedName>
</protein>
<dbReference type="Proteomes" id="UP000501090">
    <property type="component" value="Chromosome"/>
</dbReference>
<evidence type="ECO:0000313" key="3">
    <source>
        <dbReference type="Proteomes" id="UP000501090"/>
    </source>
</evidence>
<accession>A0A6M9PS47</accession>
<proteinExistence type="predicted"/>
<dbReference type="SUPFAM" id="SSF81301">
    <property type="entry name" value="Nucleotidyltransferase"/>
    <property type="match status" value="1"/>
</dbReference>
<dbReference type="Pfam" id="PF18765">
    <property type="entry name" value="Polbeta"/>
    <property type="match status" value="1"/>
</dbReference>
<organism evidence="2 3">
    <name type="scientific">Polynucleobacter arcticus</name>
    <dbReference type="NCBI Taxonomy" id="1743165"/>
    <lineage>
        <taxon>Bacteria</taxon>
        <taxon>Pseudomonadati</taxon>
        <taxon>Pseudomonadota</taxon>
        <taxon>Betaproteobacteria</taxon>
        <taxon>Burkholderiales</taxon>
        <taxon>Burkholderiaceae</taxon>
        <taxon>Polynucleobacter</taxon>
    </lineage>
</organism>
<evidence type="ECO:0000313" key="2">
    <source>
        <dbReference type="EMBL" id="QKM60736.1"/>
    </source>
</evidence>
<keyword evidence="3" id="KW-1185">Reference proteome</keyword>
<dbReference type="CDD" id="cd05403">
    <property type="entry name" value="NT_KNTase_like"/>
    <property type="match status" value="1"/>
</dbReference>
<reference evidence="2 3" key="1">
    <citation type="submission" date="2018-04" db="EMBL/GenBank/DDBJ databases">
        <title>Polynucleobacter sp. UK-Long2-W17 genome.</title>
        <authorList>
            <person name="Hahn M.W."/>
        </authorList>
    </citation>
    <scope>NUCLEOTIDE SEQUENCE [LARGE SCALE GENOMIC DNA]</scope>
    <source>
        <strain evidence="2 3">UK-Long2-W17</strain>
    </source>
</reference>
<dbReference type="SUPFAM" id="SSF46785">
    <property type="entry name" value="Winged helix' DNA-binding domain"/>
    <property type="match status" value="1"/>
</dbReference>
<dbReference type="Gene3D" id="3.30.460.10">
    <property type="entry name" value="Beta Polymerase, domain 2"/>
    <property type="match status" value="1"/>
</dbReference>
<name>A0A6M9PS47_9BURK</name>